<accession>A0A0F9BJX4</accession>
<reference evidence="1" key="1">
    <citation type="journal article" date="2015" name="Nature">
        <title>Complex archaea that bridge the gap between prokaryotes and eukaryotes.</title>
        <authorList>
            <person name="Spang A."/>
            <person name="Saw J.H."/>
            <person name="Jorgensen S.L."/>
            <person name="Zaremba-Niedzwiedzka K."/>
            <person name="Martijn J."/>
            <person name="Lind A.E."/>
            <person name="van Eijk R."/>
            <person name="Schleper C."/>
            <person name="Guy L."/>
            <person name="Ettema T.J."/>
        </authorList>
    </citation>
    <scope>NUCLEOTIDE SEQUENCE</scope>
</reference>
<gene>
    <name evidence="1" type="ORF">LCGC14_2718560</name>
</gene>
<name>A0A0F9BJX4_9ZZZZ</name>
<protein>
    <recommendedName>
        <fullName evidence="2">Ribbon-helix-helix protein CopG domain-containing protein</fullName>
    </recommendedName>
</protein>
<sequence length="44" mass="5143">MVKYPIRILVSLDTDVGNKLLKKSEEEERSQSSIIRQLLKEKLN</sequence>
<evidence type="ECO:0000313" key="1">
    <source>
        <dbReference type="EMBL" id="KKK90879.1"/>
    </source>
</evidence>
<organism evidence="1">
    <name type="scientific">marine sediment metagenome</name>
    <dbReference type="NCBI Taxonomy" id="412755"/>
    <lineage>
        <taxon>unclassified sequences</taxon>
        <taxon>metagenomes</taxon>
        <taxon>ecological metagenomes</taxon>
    </lineage>
</organism>
<proteinExistence type="predicted"/>
<comment type="caution">
    <text evidence="1">The sequence shown here is derived from an EMBL/GenBank/DDBJ whole genome shotgun (WGS) entry which is preliminary data.</text>
</comment>
<dbReference type="AlphaFoldDB" id="A0A0F9BJX4"/>
<dbReference type="EMBL" id="LAZR01048900">
    <property type="protein sequence ID" value="KKK90879.1"/>
    <property type="molecule type" value="Genomic_DNA"/>
</dbReference>
<evidence type="ECO:0008006" key="2">
    <source>
        <dbReference type="Google" id="ProtNLM"/>
    </source>
</evidence>